<accession>A0A286GA89</accession>
<dbReference type="AlphaFoldDB" id="A0A286GA89"/>
<proteinExistence type="predicted"/>
<dbReference type="SUPFAM" id="SSF48208">
    <property type="entry name" value="Six-hairpin glycosidases"/>
    <property type="match status" value="1"/>
</dbReference>
<gene>
    <name evidence="2" type="ORF">SAMN05421508_102429</name>
</gene>
<keyword evidence="1" id="KW-0732">Signal</keyword>
<reference evidence="3" key="1">
    <citation type="submission" date="2017-09" db="EMBL/GenBank/DDBJ databases">
        <authorList>
            <person name="Varghese N."/>
            <person name="Submissions S."/>
        </authorList>
    </citation>
    <scope>NUCLEOTIDE SEQUENCE [LARGE SCALE GENOMIC DNA]</scope>
    <source>
        <strain evidence="3">USBA 140</strain>
    </source>
</reference>
<keyword evidence="3" id="KW-1185">Reference proteome</keyword>
<sequence length="425" mass="44039">MGRDDPQPPWHNDTMVRFALPLLLALLTVAVAPPAFARADGGTAACDALAARVAAAAGDAPVFLASWEDVDDPALAGAAFTYDNALAAIALTACGRPAEARRIAAALALAATADRAGPEGRLRNAYRAGPQAAPPPPHGWWDAAAGRWLEDDYQVGTATGNVAWAGLALLTVAEATPDAPQAPALADAAERLAQWIVSATADDRGAGGFRGGVHGGEAAPRALTWKSTEHAADAAALFTWLDRRDGAGDRWAGPAAAARRFLDAQWRAAAGRFATGTLPDGVTRNDGVSGLDAQLWPLLLADAPADWRRALDHVAADFASDGGVSFAAGRPGFWTEGTAQAALVFALAGRTDAATGFLAEALAQESPGGLLWATKDERLATGLAIGPDSTTDDFFYYRLPHLGATAWAVLAAEGWNPFTGRRIRD</sequence>
<dbReference type="Proteomes" id="UP000219621">
    <property type="component" value="Unassembled WGS sequence"/>
</dbReference>
<dbReference type="GO" id="GO:0005975">
    <property type="term" value="P:carbohydrate metabolic process"/>
    <property type="evidence" value="ECO:0007669"/>
    <property type="project" value="InterPro"/>
</dbReference>
<name>A0A286GA89_9PROT</name>
<dbReference type="InterPro" id="IPR008928">
    <property type="entry name" value="6-hairpin_glycosidase_sf"/>
</dbReference>
<evidence type="ECO:0000313" key="2">
    <source>
        <dbReference type="EMBL" id="SOD92428.1"/>
    </source>
</evidence>
<organism evidence="2 3">
    <name type="scientific">Caenispirillum bisanense</name>
    <dbReference type="NCBI Taxonomy" id="414052"/>
    <lineage>
        <taxon>Bacteria</taxon>
        <taxon>Pseudomonadati</taxon>
        <taxon>Pseudomonadota</taxon>
        <taxon>Alphaproteobacteria</taxon>
        <taxon>Rhodospirillales</taxon>
        <taxon>Novispirillaceae</taxon>
        <taxon>Caenispirillum</taxon>
    </lineage>
</organism>
<feature type="signal peptide" evidence="1">
    <location>
        <begin position="1"/>
        <end position="37"/>
    </location>
</feature>
<protein>
    <recommendedName>
        <fullName evidence="4">Methylaspartate ammonia-lyase</fullName>
    </recommendedName>
</protein>
<feature type="chain" id="PRO_5012334897" description="Methylaspartate ammonia-lyase" evidence="1">
    <location>
        <begin position="38"/>
        <end position="425"/>
    </location>
</feature>
<evidence type="ECO:0000313" key="3">
    <source>
        <dbReference type="Proteomes" id="UP000219621"/>
    </source>
</evidence>
<evidence type="ECO:0000256" key="1">
    <source>
        <dbReference type="SAM" id="SignalP"/>
    </source>
</evidence>
<evidence type="ECO:0008006" key="4">
    <source>
        <dbReference type="Google" id="ProtNLM"/>
    </source>
</evidence>
<dbReference type="EMBL" id="OCNJ01000002">
    <property type="protein sequence ID" value="SOD92428.1"/>
    <property type="molecule type" value="Genomic_DNA"/>
</dbReference>